<name>A0A101FHK3_9THEO</name>
<dbReference type="AlphaFoldDB" id="A0A101FHK3"/>
<dbReference type="InterPro" id="IPR029064">
    <property type="entry name" value="Ribosomal_eL30-like_sf"/>
</dbReference>
<evidence type="ECO:0000256" key="3">
    <source>
        <dbReference type="ARBA" id="ARBA00022679"/>
    </source>
</evidence>
<sequence>MTPLTINTVKQAVRLARELKRRRHREATGRFLIEGINFVGDALQCGAAIDCLLMTEKVRQREKGRIILQHALSREIPFFFVKEEILDRLTDTETPQGVLAIAPKPVWDENEAIAAEEALLLALDGIQDPGNLGTIIRSGDGVGVNGIFLGGGTVDIYNPKVLRSTMGSVFRIPAFPKTDLLQLIRKLREKGFFVVAADPRADIKYYQADFRRGRFLIVIGNESRGISPALLELADLKVRIPLKEDVESLNAAVAAALVLFEVLRQRDTIEDLRRIQK</sequence>
<dbReference type="InterPro" id="IPR053888">
    <property type="entry name" value="MRM3-like_sub_bind"/>
</dbReference>
<dbReference type="EMBL" id="LGFO01000008">
    <property type="protein sequence ID" value="KUK37139.1"/>
    <property type="molecule type" value="Genomic_DNA"/>
</dbReference>
<comment type="caution">
    <text evidence="5">The sequence shown here is derived from an EMBL/GenBank/DDBJ whole genome shotgun (WGS) entry which is preliminary data.</text>
</comment>
<dbReference type="GO" id="GO:0005737">
    <property type="term" value="C:cytoplasm"/>
    <property type="evidence" value="ECO:0007669"/>
    <property type="project" value="UniProtKB-ARBA"/>
</dbReference>
<dbReference type="Pfam" id="PF00588">
    <property type="entry name" value="SpoU_methylase"/>
    <property type="match status" value="1"/>
</dbReference>
<dbReference type="InterPro" id="IPR013123">
    <property type="entry name" value="SpoU_subst-bd"/>
</dbReference>
<organism evidence="5 6">
    <name type="scientific">Thermacetogenium phaeum</name>
    <dbReference type="NCBI Taxonomy" id="85874"/>
    <lineage>
        <taxon>Bacteria</taxon>
        <taxon>Bacillati</taxon>
        <taxon>Bacillota</taxon>
        <taxon>Clostridia</taxon>
        <taxon>Thermoanaerobacterales</taxon>
        <taxon>Thermoanaerobacteraceae</taxon>
        <taxon>Thermacetogenium</taxon>
    </lineage>
</organism>
<protein>
    <submittedName>
        <fullName evidence="5">tRNA/rRNA methyltransferase SpoU</fullName>
    </submittedName>
</protein>
<dbReference type="PATRIC" id="fig|85874.4.peg.1044"/>
<dbReference type="Gene3D" id="3.30.1330.30">
    <property type="match status" value="1"/>
</dbReference>
<dbReference type="Gene3D" id="3.40.1280.10">
    <property type="match status" value="1"/>
</dbReference>
<dbReference type="Proteomes" id="UP000053326">
    <property type="component" value="Unassembled WGS sequence"/>
</dbReference>
<reference evidence="6" key="1">
    <citation type="journal article" date="2015" name="MBio">
        <title>Genome-Resolved Metagenomic Analysis Reveals Roles for Candidate Phyla and Other Microbial Community Members in Biogeochemical Transformations in Oil Reservoirs.</title>
        <authorList>
            <person name="Hu P."/>
            <person name="Tom L."/>
            <person name="Singh A."/>
            <person name="Thomas B.C."/>
            <person name="Baker B.J."/>
            <person name="Piceno Y.M."/>
            <person name="Andersen G.L."/>
            <person name="Banfield J.F."/>
        </authorList>
    </citation>
    <scope>NUCLEOTIDE SEQUENCE [LARGE SCALE GENOMIC DNA]</scope>
</reference>
<dbReference type="InterPro" id="IPR001537">
    <property type="entry name" value="SpoU_MeTrfase"/>
</dbReference>
<dbReference type="GO" id="GO:0008173">
    <property type="term" value="F:RNA methyltransferase activity"/>
    <property type="evidence" value="ECO:0007669"/>
    <property type="project" value="InterPro"/>
</dbReference>
<keyword evidence="3 5" id="KW-0808">Transferase</keyword>
<dbReference type="Pfam" id="PF22435">
    <property type="entry name" value="MRM3-like_sub_bind"/>
    <property type="match status" value="1"/>
</dbReference>
<dbReference type="SMART" id="SM00967">
    <property type="entry name" value="SpoU_sub_bind"/>
    <property type="match status" value="1"/>
</dbReference>
<evidence type="ECO:0000256" key="1">
    <source>
        <dbReference type="ARBA" id="ARBA00007228"/>
    </source>
</evidence>
<dbReference type="InterPro" id="IPR029028">
    <property type="entry name" value="Alpha/beta_knot_MTases"/>
</dbReference>
<dbReference type="GO" id="GO:0003723">
    <property type="term" value="F:RNA binding"/>
    <property type="evidence" value="ECO:0007669"/>
    <property type="project" value="InterPro"/>
</dbReference>
<dbReference type="InterPro" id="IPR029026">
    <property type="entry name" value="tRNA_m1G_MTases_N"/>
</dbReference>
<comment type="similarity">
    <text evidence="1">Belongs to the class IV-like SAM-binding methyltransferase superfamily. RNA methyltransferase TrmH family.</text>
</comment>
<evidence type="ECO:0000259" key="4">
    <source>
        <dbReference type="SMART" id="SM00967"/>
    </source>
</evidence>
<evidence type="ECO:0000256" key="2">
    <source>
        <dbReference type="ARBA" id="ARBA00022603"/>
    </source>
</evidence>
<dbReference type="SUPFAM" id="SSF55315">
    <property type="entry name" value="L30e-like"/>
    <property type="match status" value="1"/>
</dbReference>
<dbReference type="GO" id="GO:0032259">
    <property type="term" value="P:methylation"/>
    <property type="evidence" value="ECO:0007669"/>
    <property type="project" value="UniProtKB-KW"/>
</dbReference>
<evidence type="ECO:0000313" key="6">
    <source>
        <dbReference type="Proteomes" id="UP000053326"/>
    </source>
</evidence>
<dbReference type="PANTHER" id="PTHR43191:SF2">
    <property type="entry name" value="RRNA METHYLTRANSFERASE 3, MITOCHONDRIAL"/>
    <property type="match status" value="1"/>
</dbReference>
<dbReference type="InterPro" id="IPR051259">
    <property type="entry name" value="rRNA_Methyltransferase"/>
</dbReference>
<dbReference type="SUPFAM" id="SSF75217">
    <property type="entry name" value="alpha/beta knot"/>
    <property type="match status" value="1"/>
</dbReference>
<dbReference type="CDD" id="cd18095">
    <property type="entry name" value="SpoU-like_rRNA-MTase"/>
    <property type="match status" value="1"/>
</dbReference>
<accession>A0A101FHK3</accession>
<proteinExistence type="inferred from homology"/>
<keyword evidence="2 5" id="KW-0489">Methyltransferase</keyword>
<feature type="domain" description="RNA 2-O ribose methyltransferase substrate binding" evidence="4">
    <location>
        <begin position="32"/>
        <end position="108"/>
    </location>
</feature>
<dbReference type="GO" id="GO:0006396">
    <property type="term" value="P:RNA processing"/>
    <property type="evidence" value="ECO:0007669"/>
    <property type="project" value="InterPro"/>
</dbReference>
<dbReference type="PANTHER" id="PTHR43191">
    <property type="entry name" value="RRNA METHYLTRANSFERASE 3"/>
    <property type="match status" value="1"/>
</dbReference>
<evidence type="ECO:0000313" key="5">
    <source>
        <dbReference type="EMBL" id="KUK37139.1"/>
    </source>
</evidence>
<gene>
    <name evidence="5" type="ORF">XD66_0143</name>
</gene>